<keyword evidence="5" id="KW-1185">Reference proteome</keyword>
<evidence type="ECO:0000313" key="4">
    <source>
        <dbReference type="EMBL" id="KAJ7636992.1"/>
    </source>
</evidence>
<keyword evidence="2" id="KW-1133">Transmembrane helix</keyword>
<feature type="region of interest" description="Disordered" evidence="1">
    <location>
        <begin position="103"/>
        <end position="134"/>
    </location>
</feature>
<keyword evidence="2" id="KW-0812">Transmembrane</keyword>
<organism evidence="4 5">
    <name type="scientific">Roridomyces roridus</name>
    <dbReference type="NCBI Taxonomy" id="1738132"/>
    <lineage>
        <taxon>Eukaryota</taxon>
        <taxon>Fungi</taxon>
        <taxon>Dikarya</taxon>
        <taxon>Basidiomycota</taxon>
        <taxon>Agaricomycotina</taxon>
        <taxon>Agaricomycetes</taxon>
        <taxon>Agaricomycetidae</taxon>
        <taxon>Agaricales</taxon>
        <taxon>Marasmiineae</taxon>
        <taxon>Mycenaceae</taxon>
        <taxon>Roridomyces</taxon>
    </lineage>
</organism>
<name>A0AAD7FSQ7_9AGAR</name>
<keyword evidence="3" id="KW-0732">Signal</keyword>
<feature type="signal peptide" evidence="3">
    <location>
        <begin position="1"/>
        <end position="17"/>
    </location>
</feature>
<gene>
    <name evidence="4" type="ORF">FB45DRAFT_1056237</name>
</gene>
<feature type="transmembrane region" description="Helical" evidence="2">
    <location>
        <begin position="146"/>
        <end position="168"/>
    </location>
</feature>
<evidence type="ECO:0000256" key="2">
    <source>
        <dbReference type="SAM" id="Phobius"/>
    </source>
</evidence>
<feature type="region of interest" description="Disordered" evidence="1">
    <location>
        <begin position="234"/>
        <end position="272"/>
    </location>
</feature>
<evidence type="ECO:0000256" key="1">
    <source>
        <dbReference type="SAM" id="MobiDB-lite"/>
    </source>
</evidence>
<sequence>MLIFAKYAYMLLATIFALPVILDPPTRHGATRALLSWQETAKSSPRCFPIRVDPPIVVFVNTSSPDSMHPFGPNLPHFGRSASPAAFCSAYLGETQLDFRTASPSLPSPLSAGKEDQIPLGQSEEGPSDPAGFATKLSSTRTFSELGLMVAAAVVAVGIAVLLVLALLKWLCPRRSKRIVRIAPRRKQRADTPPVIKAVPAIPHKRHLHAVFLANLEPPVQGGLEAVWRQANVGGPDQIPEGGGGEDDPFVLVEDGGPAEQVEVPDAGNGMD</sequence>
<evidence type="ECO:0000313" key="5">
    <source>
        <dbReference type="Proteomes" id="UP001221142"/>
    </source>
</evidence>
<comment type="caution">
    <text evidence="4">The sequence shown here is derived from an EMBL/GenBank/DDBJ whole genome shotgun (WGS) entry which is preliminary data.</text>
</comment>
<dbReference type="AlphaFoldDB" id="A0AAD7FSQ7"/>
<reference evidence="4" key="1">
    <citation type="submission" date="2023-03" db="EMBL/GenBank/DDBJ databases">
        <title>Massive genome expansion in bonnet fungi (Mycena s.s.) driven by repeated elements and novel gene families across ecological guilds.</title>
        <authorList>
            <consortium name="Lawrence Berkeley National Laboratory"/>
            <person name="Harder C.B."/>
            <person name="Miyauchi S."/>
            <person name="Viragh M."/>
            <person name="Kuo A."/>
            <person name="Thoen E."/>
            <person name="Andreopoulos B."/>
            <person name="Lu D."/>
            <person name="Skrede I."/>
            <person name="Drula E."/>
            <person name="Henrissat B."/>
            <person name="Morin E."/>
            <person name="Kohler A."/>
            <person name="Barry K."/>
            <person name="LaButti K."/>
            <person name="Morin E."/>
            <person name="Salamov A."/>
            <person name="Lipzen A."/>
            <person name="Mereny Z."/>
            <person name="Hegedus B."/>
            <person name="Baldrian P."/>
            <person name="Stursova M."/>
            <person name="Weitz H."/>
            <person name="Taylor A."/>
            <person name="Grigoriev I.V."/>
            <person name="Nagy L.G."/>
            <person name="Martin F."/>
            <person name="Kauserud H."/>
        </authorList>
    </citation>
    <scope>NUCLEOTIDE SEQUENCE</scope>
    <source>
        <strain evidence="4">9284</strain>
    </source>
</reference>
<dbReference type="EMBL" id="JARKIF010000006">
    <property type="protein sequence ID" value="KAJ7636992.1"/>
    <property type="molecule type" value="Genomic_DNA"/>
</dbReference>
<keyword evidence="2" id="KW-0472">Membrane</keyword>
<accession>A0AAD7FSQ7</accession>
<feature type="chain" id="PRO_5042168724" evidence="3">
    <location>
        <begin position="18"/>
        <end position="272"/>
    </location>
</feature>
<evidence type="ECO:0000256" key="3">
    <source>
        <dbReference type="SAM" id="SignalP"/>
    </source>
</evidence>
<proteinExistence type="predicted"/>
<dbReference type="Proteomes" id="UP001221142">
    <property type="component" value="Unassembled WGS sequence"/>
</dbReference>
<protein>
    <submittedName>
        <fullName evidence="4">Uncharacterized protein</fullName>
    </submittedName>
</protein>